<evidence type="ECO:0000256" key="1">
    <source>
        <dbReference type="SAM" id="SignalP"/>
    </source>
</evidence>
<evidence type="ECO:0000313" key="3">
    <source>
        <dbReference type="Proteomes" id="UP000028123"/>
    </source>
</evidence>
<dbReference type="RefSeq" id="WP_036691535.1">
    <property type="nucleotide sequence ID" value="NZ_JNVM01000040.1"/>
</dbReference>
<dbReference type="Proteomes" id="UP000028123">
    <property type="component" value="Unassembled WGS sequence"/>
</dbReference>
<comment type="caution">
    <text evidence="2">The sequence shown here is derived from an EMBL/GenBank/DDBJ whole genome shotgun (WGS) entry which is preliminary data.</text>
</comment>
<name>A0A081NV23_9BACL</name>
<organism evidence="2 3">
    <name type="scientific">Paenibacillus tyrfis</name>
    <dbReference type="NCBI Taxonomy" id="1501230"/>
    <lineage>
        <taxon>Bacteria</taxon>
        <taxon>Bacillati</taxon>
        <taxon>Bacillota</taxon>
        <taxon>Bacilli</taxon>
        <taxon>Bacillales</taxon>
        <taxon>Paenibacillaceae</taxon>
        <taxon>Paenibacillus</taxon>
    </lineage>
</organism>
<dbReference type="EMBL" id="JNVM01000040">
    <property type="protein sequence ID" value="KEQ22296.1"/>
    <property type="molecule type" value="Genomic_DNA"/>
</dbReference>
<proteinExistence type="predicted"/>
<evidence type="ECO:0000313" key="2">
    <source>
        <dbReference type="EMBL" id="KEQ22296.1"/>
    </source>
</evidence>
<sequence length="169" mass="19007">MRQKTLFSLVVLMLFLLVSGTSYAATTIVYDGGTNWSQGTNTGDVGIPKSSACGYDGKMRWVNGNGYSTEYVWGRWDYNVPFNTDISLQYQVYIPNCNSSASVNYWVIYGTQSTTVSVDQNQYVDAWVNLGNYFIPANKSYVQAFIKLYNDNLSNVYKVGFDEAAFNQD</sequence>
<gene>
    <name evidence="2" type="ORF">ET33_26335</name>
</gene>
<accession>A0A081NV23</accession>
<dbReference type="AlphaFoldDB" id="A0A081NV23"/>
<feature type="chain" id="PRO_5001761061" evidence="1">
    <location>
        <begin position="25"/>
        <end position="169"/>
    </location>
</feature>
<feature type="signal peptide" evidence="1">
    <location>
        <begin position="1"/>
        <end position="24"/>
    </location>
</feature>
<keyword evidence="1" id="KW-0732">Signal</keyword>
<keyword evidence="3" id="KW-1185">Reference proteome</keyword>
<protein>
    <submittedName>
        <fullName evidence="2">Uncharacterized protein</fullName>
    </submittedName>
</protein>
<reference evidence="2 3" key="1">
    <citation type="submission" date="2014-06" db="EMBL/GenBank/DDBJ databases">
        <title>Draft genome sequence of Paenibacillus sp. MSt1.</title>
        <authorList>
            <person name="Aw Y.K."/>
            <person name="Ong K.S."/>
            <person name="Gan H.M."/>
            <person name="Lee S.M."/>
        </authorList>
    </citation>
    <scope>NUCLEOTIDE SEQUENCE [LARGE SCALE GENOMIC DNA]</scope>
    <source>
        <strain evidence="2 3">MSt1</strain>
    </source>
</reference>